<evidence type="ECO:0000313" key="2">
    <source>
        <dbReference type="EMBL" id="GFD22142.1"/>
    </source>
</evidence>
<proteinExistence type="predicted"/>
<feature type="compositionally biased region" description="Polar residues" evidence="1">
    <location>
        <begin position="1"/>
        <end position="15"/>
    </location>
</feature>
<feature type="compositionally biased region" description="Basic and acidic residues" evidence="1">
    <location>
        <begin position="16"/>
        <end position="33"/>
    </location>
</feature>
<evidence type="ECO:0000256" key="1">
    <source>
        <dbReference type="SAM" id="MobiDB-lite"/>
    </source>
</evidence>
<dbReference type="EMBL" id="BKCJ011334819">
    <property type="protein sequence ID" value="GFD22142.1"/>
    <property type="molecule type" value="Genomic_DNA"/>
</dbReference>
<name>A0A699UGL5_TANCI</name>
<feature type="region of interest" description="Disordered" evidence="1">
    <location>
        <begin position="78"/>
        <end position="100"/>
    </location>
</feature>
<feature type="region of interest" description="Disordered" evidence="1">
    <location>
        <begin position="1"/>
        <end position="61"/>
    </location>
</feature>
<dbReference type="AlphaFoldDB" id="A0A699UGL5"/>
<comment type="caution">
    <text evidence="2">The sequence shown here is derived from an EMBL/GenBank/DDBJ whole genome shotgun (WGS) entry which is preliminary data.</text>
</comment>
<protein>
    <submittedName>
        <fullName evidence="2">Uncharacterized protein</fullName>
    </submittedName>
</protein>
<sequence>MLFPVSSTGSSNPNNKEGDAAFEGKEHDSKKPESAVNLCPSTSAQSGRQDDMTKKKNKGKSLVEYFTRNRDLYTDFEDYSKDSSNNVSAAGPIVPTAGQN</sequence>
<organism evidence="2">
    <name type="scientific">Tanacetum cinerariifolium</name>
    <name type="common">Dalmatian daisy</name>
    <name type="synonym">Chrysanthemum cinerariifolium</name>
    <dbReference type="NCBI Taxonomy" id="118510"/>
    <lineage>
        <taxon>Eukaryota</taxon>
        <taxon>Viridiplantae</taxon>
        <taxon>Streptophyta</taxon>
        <taxon>Embryophyta</taxon>
        <taxon>Tracheophyta</taxon>
        <taxon>Spermatophyta</taxon>
        <taxon>Magnoliopsida</taxon>
        <taxon>eudicotyledons</taxon>
        <taxon>Gunneridae</taxon>
        <taxon>Pentapetalae</taxon>
        <taxon>asterids</taxon>
        <taxon>campanulids</taxon>
        <taxon>Asterales</taxon>
        <taxon>Asteraceae</taxon>
        <taxon>Asteroideae</taxon>
        <taxon>Anthemideae</taxon>
        <taxon>Anthemidinae</taxon>
        <taxon>Tanacetum</taxon>
    </lineage>
</organism>
<accession>A0A699UGL5</accession>
<gene>
    <name evidence="2" type="ORF">Tci_894111</name>
</gene>
<reference evidence="2" key="1">
    <citation type="journal article" date="2019" name="Sci. Rep.">
        <title>Draft genome of Tanacetum cinerariifolium, the natural source of mosquito coil.</title>
        <authorList>
            <person name="Yamashiro T."/>
            <person name="Shiraishi A."/>
            <person name="Satake H."/>
            <person name="Nakayama K."/>
        </authorList>
    </citation>
    <scope>NUCLEOTIDE SEQUENCE</scope>
</reference>
<feature type="non-terminal residue" evidence="2">
    <location>
        <position position="100"/>
    </location>
</feature>